<accession>A0A915I1S8</accession>
<dbReference type="Pfam" id="PF13193">
    <property type="entry name" value="AMP-binding_C"/>
    <property type="match status" value="1"/>
</dbReference>
<dbReference type="WBParaSite" id="nRc.2.0.1.t07780-RA">
    <property type="protein sequence ID" value="nRc.2.0.1.t07780-RA"/>
    <property type="gene ID" value="nRc.2.0.1.g07780"/>
</dbReference>
<reference evidence="9" key="1">
    <citation type="submission" date="2022-11" db="UniProtKB">
        <authorList>
            <consortium name="WormBaseParasite"/>
        </authorList>
    </citation>
    <scope>IDENTIFICATION</scope>
</reference>
<evidence type="ECO:0000259" key="6">
    <source>
        <dbReference type="Pfam" id="PF00501"/>
    </source>
</evidence>
<feature type="signal peptide" evidence="5">
    <location>
        <begin position="1"/>
        <end position="21"/>
    </location>
</feature>
<feature type="domain" description="AMP-dependent synthetase/ligase" evidence="6">
    <location>
        <begin position="2"/>
        <end position="85"/>
    </location>
</feature>
<dbReference type="GO" id="GO:0005739">
    <property type="term" value="C:mitochondrion"/>
    <property type="evidence" value="ECO:0007669"/>
    <property type="project" value="TreeGrafter"/>
</dbReference>
<name>A0A915I1S8_ROMCU</name>
<feature type="domain" description="AMP-binding enzyme C-terminal" evidence="7">
    <location>
        <begin position="344"/>
        <end position="423"/>
    </location>
</feature>
<evidence type="ECO:0000256" key="4">
    <source>
        <dbReference type="ARBA" id="ARBA00022840"/>
    </source>
</evidence>
<dbReference type="Gene3D" id="3.30.300.30">
    <property type="match status" value="1"/>
</dbReference>
<dbReference type="Proteomes" id="UP000887565">
    <property type="component" value="Unplaced"/>
</dbReference>
<sequence>MYMPMSIKLAACMLACARIGAVHNVVFAGFSAEALASRINDAQSETVITADQAIRGGKIIELKQIVDKAKKTCPSVKRVFVMQRTGAPIKLRDNEFCLEKLIFNYNEGDIFGCMADIGWVTGHSYIVYGPLANGATSVIFESTPTYPDAGRYWDVVQRLKITHFYGSPTAYRLLHSFPNDFIKKYDLSSLKVVGSVGEPINQDAWHWLNDNIGKRNCMVLDTWWQTETGGSCIAPSPADTGAVIKPTMAMRPFYGILPLVLDQEGELVPDSLTVGNLFLGQPWPGMARTIYGDHKRYITTYFRQQPGKYFTGDGAHIDIEGHIQIIGRIDDVLNISGHRLGTAEIEDVLDDHPLVAETACIGVPHKIKGESVYAYISLKQGAKYDESTLIQELKALIKKAIASYAVPEEILIVDGLPKTRSGKIMRRILKKIAVGEKENLGDVSTLSDPNSVDRILRKYVQIKNEGGTTEQQPKISKKM</sequence>
<dbReference type="AlphaFoldDB" id="A0A915I1S8"/>
<protein>
    <recommendedName>
        <fullName evidence="1">acetate--CoA ligase</fullName>
        <ecNumber evidence="1">6.2.1.1</ecNumber>
    </recommendedName>
</protein>
<evidence type="ECO:0000313" key="8">
    <source>
        <dbReference type="Proteomes" id="UP000887565"/>
    </source>
</evidence>
<evidence type="ECO:0000256" key="3">
    <source>
        <dbReference type="ARBA" id="ARBA00022741"/>
    </source>
</evidence>
<dbReference type="InterPro" id="IPR000873">
    <property type="entry name" value="AMP-dep_synth/lig_dom"/>
</dbReference>
<dbReference type="OMA" id="AIKASWP"/>
<dbReference type="SUPFAM" id="SSF56801">
    <property type="entry name" value="Acetyl-CoA synthetase-like"/>
    <property type="match status" value="1"/>
</dbReference>
<evidence type="ECO:0000259" key="7">
    <source>
        <dbReference type="Pfam" id="PF13193"/>
    </source>
</evidence>
<dbReference type="InterPro" id="IPR025110">
    <property type="entry name" value="AMP-bd_C"/>
</dbReference>
<dbReference type="PANTHER" id="PTHR24095">
    <property type="entry name" value="ACETYL-COENZYME A SYNTHETASE"/>
    <property type="match status" value="1"/>
</dbReference>
<keyword evidence="4" id="KW-0067">ATP-binding</keyword>
<evidence type="ECO:0000313" key="9">
    <source>
        <dbReference type="WBParaSite" id="nRc.2.0.1.t07780-RA"/>
    </source>
</evidence>
<dbReference type="GO" id="GO:0005524">
    <property type="term" value="F:ATP binding"/>
    <property type="evidence" value="ECO:0007669"/>
    <property type="project" value="UniProtKB-KW"/>
</dbReference>
<evidence type="ECO:0000256" key="5">
    <source>
        <dbReference type="SAM" id="SignalP"/>
    </source>
</evidence>
<dbReference type="InterPro" id="IPR042099">
    <property type="entry name" value="ANL_N_sf"/>
</dbReference>
<organism evidence="8 9">
    <name type="scientific">Romanomermis culicivorax</name>
    <name type="common">Nematode worm</name>
    <dbReference type="NCBI Taxonomy" id="13658"/>
    <lineage>
        <taxon>Eukaryota</taxon>
        <taxon>Metazoa</taxon>
        <taxon>Ecdysozoa</taxon>
        <taxon>Nematoda</taxon>
        <taxon>Enoplea</taxon>
        <taxon>Dorylaimia</taxon>
        <taxon>Mermithida</taxon>
        <taxon>Mermithoidea</taxon>
        <taxon>Mermithidae</taxon>
        <taxon>Romanomermis</taxon>
    </lineage>
</organism>
<keyword evidence="5" id="KW-0732">Signal</keyword>
<keyword evidence="8" id="KW-1185">Reference proteome</keyword>
<dbReference type="Gene3D" id="3.40.50.12780">
    <property type="entry name" value="N-terminal domain of ligase-like"/>
    <property type="match status" value="2"/>
</dbReference>
<dbReference type="GO" id="GO:0003987">
    <property type="term" value="F:acetate-CoA ligase activity"/>
    <property type="evidence" value="ECO:0007669"/>
    <property type="project" value="UniProtKB-EC"/>
</dbReference>
<dbReference type="PANTHER" id="PTHR24095:SF14">
    <property type="entry name" value="ACETYL-COENZYME A SYNTHETASE 1"/>
    <property type="match status" value="1"/>
</dbReference>
<keyword evidence="2" id="KW-0436">Ligase</keyword>
<evidence type="ECO:0000256" key="1">
    <source>
        <dbReference type="ARBA" id="ARBA00013275"/>
    </source>
</evidence>
<dbReference type="Pfam" id="PF00501">
    <property type="entry name" value="AMP-binding"/>
    <property type="match status" value="2"/>
</dbReference>
<dbReference type="InterPro" id="IPR045851">
    <property type="entry name" value="AMP-bd_C_sf"/>
</dbReference>
<dbReference type="GO" id="GO:0006085">
    <property type="term" value="P:acetyl-CoA biosynthetic process"/>
    <property type="evidence" value="ECO:0007669"/>
    <property type="project" value="TreeGrafter"/>
</dbReference>
<evidence type="ECO:0000256" key="2">
    <source>
        <dbReference type="ARBA" id="ARBA00022598"/>
    </source>
</evidence>
<feature type="domain" description="AMP-dependent synthetase/ligase" evidence="6">
    <location>
        <begin position="103"/>
        <end position="288"/>
    </location>
</feature>
<proteinExistence type="predicted"/>
<feature type="chain" id="PRO_5036674569" description="acetate--CoA ligase" evidence="5">
    <location>
        <begin position="22"/>
        <end position="479"/>
    </location>
</feature>
<keyword evidence="3" id="KW-0547">Nucleotide-binding</keyword>
<dbReference type="EC" id="6.2.1.1" evidence="1"/>